<sequence length="393" mass="45216">MNPAILCDEVQQFINEHLSTDVHKLLLKKSPFVEITSKELVEQIESKAKAKHKLPTWFNTEKIYYPNKLNLSQTSSEITAAYKASLLHGSSLIDLTGGFGVDTYAFAKITQQVVHIEKNMALSKIAAHNFEQLGIANIDFHNEDGVAFLRSNDLIYDWIFIDPSRRDKDNKKVFYLKDCEPNITEQFDFLFSKANNIMVKTGPLLDINNGLTQMAHVKEIHIIAVSNDVKELLWILNKDYTGEPHIKTINFKDANPQLFDFILSDEKNALANYSLPRQYLYEPNAAILKSGAFQHIANAFSLYKLHLHSHIYTSDKLISFPGRRFKILETLDYSKKSIKQLKLNKANLTTRNFPDTVKEIRKKLKLKEGGFNYLFCTTTYDERLKILICEQIF</sequence>
<evidence type="ECO:0000313" key="4">
    <source>
        <dbReference type="Proteomes" id="UP001168579"/>
    </source>
</evidence>
<dbReference type="Pfam" id="PF22013">
    <property type="entry name" value="PG_1098_Fer"/>
    <property type="match status" value="1"/>
</dbReference>
<evidence type="ECO:0000259" key="1">
    <source>
        <dbReference type="Pfam" id="PF18096"/>
    </source>
</evidence>
<keyword evidence="4" id="KW-1185">Reference proteome</keyword>
<dbReference type="PANTHER" id="PTHR14741">
    <property type="entry name" value="S-ADENOSYLMETHIONINE-DEPENDENT METHYLTRANSFERASE RELATED"/>
    <property type="match status" value="1"/>
</dbReference>
<evidence type="ECO:0000259" key="2">
    <source>
        <dbReference type="Pfam" id="PF22013"/>
    </source>
</evidence>
<feature type="domain" description="THUMP-like" evidence="1">
    <location>
        <begin position="322"/>
        <end position="390"/>
    </location>
</feature>
<dbReference type="RefSeq" id="WP_304436992.1">
    <property type="nucleotide sequence ID" value="NZ_JAUKUC010000001.1"/>
</dbReference>
<dbReference type="EMBL" id="JAUKUC010000001">
    <property type="protein sequence ID" value="MDO1514280.1"/>
    <property type="molecule type" value="Genomic_DNA"/>
</dbReference>
<dbReference type="InterPro" id="IPR041497">
    <property type="entry name" value="Thump-like"/>
</dbReference>
<reference evidence="3" key="1">
    <citation type="journal article" date="2014" name="Int. J. Syst. Evol. Microbiol.">
        <title>Complete genome of a new Firmicutes species belonging to the dominant human colonic microbiota ('Ruminococcus bicirculans') reveals two chromosomes and a selective capacity to utilize plant glucans.</title>
        <authorList>
            <consortium name="NISC Comparative Sequencing Program"/>
            <person name="Wegmann U."/>
            <person name="Louis P."/>
            <person name="Goesmann A."/>
            <person name="Henrissat B."/>
            <person name="Duncan S.H."/>
            <person name="Flint H.J."/>
        </authorList>
    </citation>
    <scope>NUCLEOTIDE SEQUENCE</scope>
    <source>
        <strain evidence="3">CECT 8869</strain>
    </source>
</reference>
<keyword evidence="3" id="KW-0489">Methyltransferase</keyword>
<name>A0ABT8RTN3_9FLAO</name>
<dbReference type="Gene3D" id="1.10.10.1110">
    <property type="entry name" value="Methyltransferase PG1098, N-terminal domain"/>
    <property type="match status" value="1"/>
</dbReference>
<dbReference type="GO" id="GO:0008168">
    <property type="term" value="F:methyltransferase activity"/>
    <property type="evidence" value="ECO:0007669"/>
    <property type="project" value="UniProtKB-KW"/>
</dbReference>
<reference evidence="3" key="2">
    <citation type="submission" date="2023-06" db="EMBL/GenBank/DDBJ databases">
        <authorList>
            <person name="Lucena T."/>
            <person name="Sun Q."/>
        </authorList>
    </citation>
    <scope>NUCLEOTIDE SEQUENCE</scope>
    <source>
        <strain evidence="3">CECT 8869</strain>
    </source>
</reference>
<protein>
    <submittedName>
        <fullName evidence="3">Class I SAM-dependent methyltransferase</fullName>
    </submittedName>
</protein>
<dbReference type="Proteomes" id="UP001168579">
    <property type="component" value="Unassembled WGS sequence"/>
</dbReference>
<dbReference type="Pfam" id="PF18096">
    <property type="entry name" value="Thump_like"/>
    <property type="match status" value="1"/>
</dbReference>
<organism evidence="3 4">
    <name type="scientific">Maribacter confluentis</name>
    <dbReference type="NCBI Taxonomy" id="1656093"/>
    <lineage>
        <taxon>Bacteria</taxon>
        <taxon>Pseudomonadati</taxon>
        <taxon>Bacteroidota</taxon>
        <taxon>Flavobacteriia</taxon>
        <taxon>Flavobacteriales</taxon>
        <taxon>Flavobacteriaceae</taxon>
        <taxon>Maribacter</taxon>
    </lineage>
</organism>
<dbReference type="InterPro" id="IPR054168">
    <property type="entry name" value="PG_1098_Fer"/>
</dbReference>
<feature type="domain" description="PG-1098 ferredoxin-like" evidence="2">
    <location>
        <begin position="279"/>
        <end position="321"/>
    </location>
</feature>
<gene>
    <name evidence="3" type="ORF">Q2T41_16625</name>
</gene>
<proteinExistence type="predicted"/>
<accession>A0ABT8RTN3</accession>
<keyword evidence="3" id="KW-0808">Transferase</keyword>
<dbReference type="PANTHER" id="PTHR14741:SF32">
    <property type="entry name" value="TRIMETHYLGUANOSINE SYNTHASE"/>
    <property type="match status" value="1"/>
</dbReference>
<dbReference type="GO" id="GO:0032259">
    <property type="term" value="P:methylation"/>
    <property type="evidence" value="ECO:0007669"/>
    <property type="project" value="UniProtKB-KW"/>
</dbReference>
<comment type="caution">
    <text evidence="3">The sequence shown here is derived from an EMBL/GenBank/DDBJ whole genome shotgun (WGS) entry which is preliminary data.</text>
</comment>
<dbReference type="SUPFAM" id="SSF53335">
    <property type="entry name" value="S-adenosyl-L-methionine-dependent methyltransferases"/>
    <property type="match status" value="1"/>
</dbReference>
<evidence type="ECO:0000313" key="3">
    <source>
        <dbReference type="EMBL" id="MDO1514280.1"/>
    </source>
</evidence>
<dbReference type="Gene3D" id="3.40.50.150">
    <property type="entry name" value="Vaccinia Virus protein VP39"/>
    <property type="match status" value="1"/>
</dbReference>
<dbReference type="InterPro" id="IPR029063">
    <property type="entry name" value="SAM-dependent_MTases_sf"/>
</dbReference>